<keyword evidence="2" id="KW-0472">Membrane</keyword>
<feature type="transmembrane region" description="Helical" evidence="2">
    <location>
        <begin position="29"/>
        <end position="47"/>
    </location>
</feature>
<reference evidence="3 4" key="1">
    <citation type="submission" date="2017-03" db="EMBL/GenBank/DDBJ databases">
        <title>Lifting the veil on microbial sulfur biogeochemistry in mining wastewaters.</title>
        <authorList>
            <person name="Kantor R.S."/>
            <person name="Colenbrander Nelson T."/>
            <person name="Marshall S."/>
            <person name="Bennett D."/>
            <person name="Apte S."/>
            <person name="Camacho D."/>
            <person name="Thomas B.C."/>
            <person name="Warren L.A."/>
            <person name="Banfield J.F."/>
        </authorList>
    </citation>
    <scope>NUCLEOTIDE SEQUENCE [LARGE SCALE GENOMIC DNA]</scope>
    <source>
        <strain evidence="3">32-67-7</strain>
    </source>
</reference>
<evidence type="ECO:0000313" key="3">
    <source>
        <dbReference type="EMBL" id="OYW98673.1"/>
    </source>
</evidence>
<feature type="transmembrane region" description="Helical" evidence="2">
    <location>
        <begin position="53"/>
        <end position="74"/>
    </location>
</feature>
<evidence type="ECO:0000256" key="1">
    <source>
        <dbReference type="SAM" id="MobiDB-lite"/>
    </source>
</evidence>
<dbReference type="AlphaFoldDB" id="A0A258CTG9"/>
<dbReference type="Proteomes" id="UP000215616">
    <property type="component" value="Unassembled WGS sequence"/>
</dbReference>
<feature type="compositionally biased region" description="Basic and acidic residues" evidence="1">
    <location>
        <begin position="79"/>
        <end position="90"/>
    </location>
</feature>
<name>A0A258CTG9_CAUVI</name>
<accession>A0A258CTG9</accession>
<sequence length="100" mass="10401">MTNILVISTRRLVMKKTAQRTPATRAQKLAIGMAASSGSLVVATSAAREMGGPLLAVGLALGIATLWATLFLVLRERPSKGPKDTAKTEQDGAVEALAGR</sequence>
<feature type="region of interest" description="Disordered" evidence="1">
    <location>
        <begin position="79"/>
        <end position="100"/>
    </location>
</feature>
<evidence type="ECO:0000256" key="2">
    <source>
        <dbReference type="SAM" id="Phobius"/>
    </source>
</evidence>
<organism evidence="3 4">
    <name type="scientific">Caulobacter vibrioides</name>
    <name type="common">Caulobacter crescentus</name>
    <dbReference type="NCBI Taxonomy" id="155892"/>
    <lineage>
        <taxon>Bacteria</taxon>
        <taxon>Pseudomonadati</taxon>
        <taxon>Pseudomonadota</taxon>
        <taxon>Alphaproteobacteria</taxon>
        <taxon>Caulobacterales</taxon>
        <taxon>Caulobacteraceae</taxon>
        <taxon>Caulobacter</taxon>
    </lineage>
</organism>
<gene>
    <name evidence="3" type="ORF">B7Z12_19415</name>
</gene>
<keyword evidence="2" id="KW-1133">Transmembrane helix</keyword>
<comment type="caution">
    <text evidence="3">The sequence shown here is derived from an EMBL/GenBank/DDBJ whole genome shotgun (WGS) entry which is preliminary data.</text>
</comment>
<proteinExistence type="predicted"/>
<dbReference type="EMBL" id="NCDQ01000480">
    <property type="protein sequence ID" value="OYW98673.1"/>
    <property type="molecule type" value="Genomic_DNA"/>
</dbReference>
<evidence type="ECO:0000313" key="4">
    <source>
        <dbReference type="Proteomes" id="UP000215616"/>
    </source>
</evidence>
<protein>
    <submittedName>
        <fullName evidence="3">Uncharacterized protein</fullName>
    </submittedName>
</protein>
<keyword evidence="2" id="KW-0812">Transmembrane</keyword>